<keyword evidence="1" id="KW-0812">Transmembrane</keyword>
<dbReference type="OrthoDB" id="1122780at2"/>
<gene>
    <name evidence="2" type="ORF">SAMN05421636_101164</name>
</gene>
<keyword evidence="3" id="KW-1185">Reference proteome</keyword>
<feature type="transmembrane region" description="Helical" evidence="1">
    <location>
        <begin position="59"/>
        <end position="78"/>
    </location>
</feature>
<organism evidence="2 3">
    <name type="scientific">Pricia antarctica</name>
    <dbReference type="NCBI Taxonomy" id="641691"/>
    <lineage>
        <taxon>Bacteria</taxon>
        <taxon>Pseudomonadati</taxon>
        <taxon>Bacteroidota</taxon>
        <taxon>Flavobacteriia</taxon>
        <taxon>Flavobacteriales</taxon>
        <taxon>Flavobacteriaceae</taxon>
        <taxon>Pricia</taxon>
    </lineage>
</organism>
<accession>A0A1G6W4B8</accession>
<dbReference type="PANTHER" id="PTHR40076">
    <property type="entry name" value="MEMBRANE PROTEIN-RELATED"/>
    <property type="match status" value="1"/>
</dbReference>
<evidence type="ECO:0008006" key="4">
    <source>
        <dbReference type="Google" id="ProtNLM"/>
    </source>
</evidence>
<dbReference type="STRING" id="641691.SAMN05421636_101164"/>
<name>A0A1G6W4B8_9FLAO</name>
<proteinExistence type="predicted"/>
<sequence length="224" mass="25191">MENHTGEKIPIATASGSYAYGWQQMKKYFLYFLAIILIVSIAESPFSKISDMEWENSPVTYFLQMLAMAYGILFLPIIKYGGDLLILRGIRNEELEFGALVVGFKKNYLNIVLAHLITTAIIIIGFIFFIVPGVIFACRLVFVSYLVMDKNMEPIAAIEKSWAMTRGHGWRILGMALLAIPIFILGLICFIIGIIVSIMWIHSAFAALYHAIDLKEEATLISEP</sequence>
<protein>
    <recommendedName>
        <fullName evidence="4">Membrane domain of glycerophosphoryl diester phosphodiesterase</fullName>
    </recommendedName>
</protein>
<evidence type="ECO:0000313" key="2">
    <source>
        <dbReference type="EMBL" id="SDD60067.1"/>
    </source>
</evidence>
<feature type="transmembrane region" description="Helical" evidence="1">
    <location>
        <begin position="28"/>
        <end position="47"/>
    </location>
</feature>
<dbReference type="AlphaFoldDB" id="A0A1G6W4B8"/>
<evidence type="ECO:0000256" key="1">
    <source>
        <dbReference type="SAM" id="Phobius"/>
    </source>
</evidence>
<dbReference type="InterPro" id="IPR010380">
    <property type="entry name" value="DUF975"/>
</dbReference>
<keyword evidence="1" id="KW-0472">Membrane</keyword>
<dbReference type="PANTHER" id="PTHR40076:SF1">
    <property type="entry name" value="MEMBRANE PROTEIN"/>
    <property type="match status" value="1"/>
</dbReference>
<feature type="transmembrane region" description="Helical" evidence="1">
    <location>
        <begin position="172"/>
        <end position="201"/>
    </location>
</feature>
<reference evidence="2 3" key="1">
    <citation type="submission" date="2016-10" db="EMBL/GenBank/DDBJ databases">
        <authorList>
            <person name="de Groot N.N."/>
        </authorList>
    </citation>
    <scope>NUCLEOTIDE SEQUENCE [LARGE SCALE GENOMIC DNA]</scope>
    <source>
        <strain evidence="2 3">DSM 23421</strain>
    </source>
</reference>
<dbReference type="RefSeq" id="WP_091864762.1">
    <property type="nucleotide sequence ID" value="NZ_FNAO01000001.1"/>
</dbReference>
<feature type="transmembrane region" description="Helical" evidence="1">
    <location>
        <begin position="112"/>
        <end position="142"/>
    </location>
</feature>
<dbReference type="EMBL" id="FNAO01000001">
    <property type="protein sequence ID" value="SDD60067.1"/>
    <property type="molecule type" value="Genomic_DNA"/>
</dbReference>
<evidence type="ECO:0000313" key="3">
    <source>
        <dbReference type="Proteomes" id="UP000199109"/>
    </source>
</evidence>
<keyword evidence="1" id="KW-1133">Transmembrane helix</keyword>
<dbReference type="Proteomes" id="UP000199109">
    <property type="component" value="Unassembled WGS sequence"/>
</dbReference>